<dbReference type="SUPFAM" id="SSF52833">
    <property type="entry name" value="Thioredoxin-like"/>
    <property type="match status" value="1"/>
</dbReference>
<dbReference type="GO" id="GO:0005739">
    <property type="term" value="C:mitochondrion"/>
    <property type="evidence" value="ECO:0007669"/>
    <property type="project" value="TreeGrafter"/>
</dbReference>
<dbReference type="Pfam" id="PF13417">
    <property type="entry name" value="GST_N_3"/>
    <property type="match status" value="1"/>
</dbReference>
<dbReference type="InterPro" id="IPR004046">
    <property type="entry name" value="GST_C"/>
</dbReference>
<evidence type="ECO:0000256" key="1">
    <source>
        <dbReference type="ARBA" id="ARBA00010007"/>
    </source>
</evidence>
<dbReference type="PANTHER" id="PTHR42673">
    <property type="entry name" value="MALEYLACETOACETATE ISOMERASE"/>
    <property type="match status" value="1"/>
</dbReference>
<dbReference type="CDD" id="cd03191">
    <property type="entry name" value="GST_C_Zeta"/>
    <property type="match status" value="1"/>
</dbReference>
<evidence type="ECO:0000313" key="4">
    <source>
        <dbReference type="EMBL" id="OAJ37242.1"/>
    </source>
</evidence>
<dbReference type="PROSITE" id="PS50404">
    <property type="entry name" value="GST_NTER"/>
    <property type="match status" value="1"/>
</dbReference>
<feature type="domain" description="GST C-terminal" evidence="3">
    <location>
        <begin position="87"/>
        <end position="207"/>
    </location>
</feature>
<dbReference type="SUPFAM" id="SSF47616">
    <property type="entry name" value="GST C-terminal domain-like"/>
    <property type="match status" value="1"/>
</dbReference>
<proteinExistence type="inferred from homology"/>
<dbReference type="OrthoDB" id="202840at2759"/>
<protein>
    <submittedName>
        <fullName evidence="4">Maleylacetoacetate isomerase</fullName>
    </submittedName>
</protein>
<dbReference type="InterPro" id="IPR005955">
    <property type="entry name" value="GST_Zeta"/>
</dbReference>
<reference evidence="4 5" key="2">
    <citation type="submission" date="2016-05" db="EMBL/GenBank/DDBJ databases">
        <title>Lineage-specific infection strategies underlie the spectrum of fungal disease in amphibians.</title>
        <authorList>
            <person name="Cuomo C.A."/>
            <person name="Farrer R.A."/>
            <person name="James T."/>
            <person name="Longcore J."/>
            <person name="Birren B."/>
        </authorList>
    </citation>
    <scope>NUCLEOTIDE SEQUENCE [LARGE SCALE GENOMIC DNA]</scope>
    <source>
        <strain evidence="4 5">JEL423</strain>
    </source>
</reference>
<dbReference type="GO" id="GO:0004364">
    <property type="term" value="F:glutathione transferase activity"/>
    <property type="evidence" value="ECO:0007669"/>
    <property type="project" value="TreeGrafter"/>
</dbReference>
<dbReference type="InterPro" id="IPR040079">
    <property type="entry name" value="Glutathione_S-Trfase"/>
</dbReference>
<evidence type="ECO:0000313" key="5">
    <source>
        <dbReference type="Proteomes" id="UP000077115"/>
    </source>
</evidence>
<dbReference type="SFLD" id="SFLDS00019">
    <property type="entry name" value="Glutathione_Transferase_(cytos"/>
    <property type="match status" value="1"/>
</dbReference>
<dbReference type="SFLD" id="SFLDG00358">
    <property type="entry name" value="Main_(cytGST)"/>
    <property type="match status" value="1"/>
</dbReference>
<dbReference type="InterPro" id="IPR010987">
    <property type="entry name" value="Glutathione-S-Trfase_C-like"/>
</dbReference>
<organism evidence="4 5">
    <name type="scientific">Batrachochytrium dendrobatidis (strain JEL423)</name>
    <dbReference type="NCBI Taxonomy" id="403673"/>
    <lineage>
        <taxon>Eukaryota</taxon>
        <taxon>Fungi</taxon>
        <taxon>Fungi incertae sedis</taxon>
        <taxon>Chytridiomycota</taxon>
        <taxon>Chytridiomycota incertae sedis</taxon>
        <taxon>Chytridiomycetes</taxon>
        <taxon>Rhizophydiales</taxon>
        <taxon>Rhizophydiales incertae sedis</taxon>
        <taxon>Batrachochytrium</taxon>
    </lineage>
</organism>
<dbReference type="PROSITE" id="PS50405">
    <property type="entry name" value="GST_CTER"/>
    <property type="match status" value="1"/>
</dbReference>
<comment type="similarity">
    <text evidence="1">Belongs to the GST superfamily. Zeta family.</text>
</comment>
<evidence type="ECO:0000259" key="2">
    <source>
        <dbReference type="PROSITE" id="PS50404"/>
    </source>
</evidence>
<dbReference type="Gene3D" id="3.40.30.10">
    <property type="entry name" value="Glutaredoxin"/>
    <property type="match status" value="1"/>
</dbReference>
<dbReference type="InterPro" id="IPR036282">
    <property type="entry name" value="Glutathione-S-Trfase_C_sf"/>
</dbReference>
<reference evidence="4 5" key="1">
    <citation type="submission" date="2006-10" db="EMBL/GenBank/DDBJ databases">
        <title>The Genome Sequence of Batrachochytrium dendrobatidis JEL423.</title>
        <authorList>
            <consortium name="The Broad Institute Genome Sequencing Platform"/>
            <person name="Birren B."/>
            <person name="Lander E."/>
            <person name="Galagan J."/>
            <person name="Cuomo C."/>
            <person name="Devon K."/>
            <person name="Jaffe D."/>
            <person name="Butler J."/>
            <person name="Alvarez P."/>
            <person name="Gnerre S."/>
            <person name="Grabherr M."/>
            <person name="Kleber M."/>
            <person name="Mauceli E."/>
            <person name="Brockman W."/>
            <person name="Young S."/>
            <person name="LaButti K."/>
            <person name="Sykes S."/>
            <person name="DeCaprio D."/>
            <person name="Crawford M."/>
            <person name="Koehrsen M."/>
            <person name="Engels R."/>
            <person name="Montgomery P."/>
            <person name="Pearson M."/>
            <person name="Howarth C."/>
            <person name="Larson L."/>
            <person name="White J."/>
            <person name="O'Leary S."/>
            <person name="Kodira C."/>
            <person name="Zeng Q."/>
            <person name="Yandava C."/>
            <person name="Alvarado L."/>
            <person name="Longcore J."/>
            <person name="James T."/>
        </authorList>
    </citation>
    <scope>NUCLEOTIDE SEQUENCE [LARGE SCALE GENOMIC DNA]</scope>
    <source>
        <strain evidence="4 5">JEL423</strain>
    </source>
</reference>
<dbReference type="PANTHER" id="PTHR42673:SF4">
    <property type="entry name" value="MALEYLACETOACETATE ISOMERASE"/>
    <property type="match status" value="1"/>
</dbReference>
<dbReference type="Proteomes" id="UP000077115">
    <property type="component" value="Unassembled WGS sequence"/>
</dbReference>
<dbReference type="Pfam" id="PF14497">
    <property type="entry name" value="GST_C_3"/>
    <property type="match status" value="1"/>
</dbReference>
<dbReference type="EMBL" id="DS022300">
    <property type="protein sequence ID" value="OAJ37242.1"/>
    <property type="molecule type" value="Genomic_DNA"/>
</dbReference>
<dbReference type="InterPro" id="IPR036249">
    <property type="entry name" value="Thioredoxin-like_sf"/>
</dbReference>
<evidence type="ECO:0000259" key="3">
    <source>
        <dbReference type="PROSITE" id="PS50405"/>
    </source>
</evidence>
<accession>A0A177WBX7</accession>
<dbReference type="AlphaFoldDB" id="A0A177WBX7"/>
<dbReference type="CDD" id="cd03042">
    <property type="entry name" value="GST_N_Zeta"/>
    <property type="match status" value="1"/>
</dbReference>
<dbReference type="NCBIfam" id="TIGR01262">
    <property type="entry name" value="maiA"/>
    <property type="match status" value="1"/>
</dbReference>
<dbReference type="VEuPathDB" id="FungiDB:BDEG_21288"/>
<dbReference type="InterPro" id="IPR034333">
    <property type="entry name" value="GST_Zeta_N"/>
</dbReference>
<keyword evidence="4" id="KW-0413">Isomerase</keyword>
<dbReference type="STRING" id="403673.A0A177WBX7"/>
<name>A0A177WBX7_BATDL</name>
<dbReference type="eggNOG" id="KOG0868">
    <property type="taxonomic scope" value="Eukaryota"/>
</dbReference>
<dbReference type="InterPro" id="IPR034330">
    <property type="entry name" value="GST_Zeta_C"/>
</dbReference>
<feature type="domain" description="GST N-terminal" evidence="2">
    <location>
        <begin position="1"/>
        <end position="82"/>
    </location>
</feature>
<dbReference type="GO" id="GO:0006749">
    <property type="term" value="P:glutathione metabolic process"/>
    <property type="evidence" value="ECO:0007669"/>
    <property type="project" value="TreeGrafter"/>
</dbReference>
<dbReference type="FunFam" id="1.20.1050.10:FF:000010">
    <property type="entry name" value="Maleylacetoacetate isomerase isoform 1"/>
    <property type="match status" value="1"/>
</dbReference>
<dbReference type="InterPro" id="IPR004045">
    <property type="entry name" value="Glutathione_S-Trfase_N"/>
</dbReference>
<sequence length="208" mass="23250">MTIKLYSYWRSSASWRIRIVLNVKGISFETVAVNLLKGEQKEEKYLAINPTALVPTLDIDGELFMNSPAIMELLEDLHPDHPLLPKDPLARAKVRGVMSIICCDIHPVQNLRVIRYAGDAHKDTWAKHFITTGFQGLESVLKKTAGKYCFGDEITLADACLVPQVFNAKRWGVDMTQFPTIAGIDERLAELEAFKKAAPNAQPDAVIE</sequence>
<gene>
    <name evidence="4" type="ORF">BDEG_21288</name>
</gene>
<dbReference type="GO" id="GO:0006559">
    <property type="term" value="P:L-phenylalanine catabolic process"/>
    <property type="evidence" value="ECO:0007669"/>
    <property type="project" value="TreeGrafter"/>
</dbReference>
<dbReference type="Gene3D" id="1.20.1050.10">
    <property type="match status" value="1"/>
</dbReference>
<dbReference type="GO" id="GO:0016034">
    <property type="term" value="F:maleylacetoacetate isomerase activity"/>
    <property type="evidence" value="ECO:0007669"/>
    <property type="project" value="TreeGrafter"/>
</dbReference>